<evidence type="ECO:0000313" key="1">
    <source>
        <dbReference type="EMBL" id="NUU00263.1"/>
    </source>
</evidence>
<dbReference type="AlphaFoldDB" id="A0A246WV85"/>
<accession>A0A246WV85</accession>
<dbReference type="EMBL" id="NJGU01000001">
    <property type="protein sequence ID" value="OWY30989.1"/>
    <property type="molecule type" value="Genomic_DNA"/>
</dbReference>
<evidence type="ECO:0000313" key="2">
    <source>
        <dbReference type="EMBL" id="OWY30989.1"/>
    </source>
</evidence>
<name>A0A246WV85_9BURK</name>
<gene>
    <name evidence="2" type="ORF">CEJ42_02685</name>
    <name evidence="1" type="ORF">HNO84_01515</name>
</gene>
<reference evidence="2 3" key="1">
    <citation type="submission" date="2017-06" db="EMBL/GenBank/DDBJ databases">
        <title>Herbaspirillum phytohormonus sp. nov., isolated from the root nodule of Robinia pseudoacacia in lead-zinc mine.</title>
        <authorList>
            <person name="Fan M."/>
            <person name="Lin Y."/>
        </authorList>
    </citation>
    <scope>NUCLEOTIDE SEQUENCE [LARGE SCALE GENOMIC DNA]</scope>
    <source>
        <strain evidence="2 3">HZ10</strain>
    </source>
</reference>
<evidence type="ECO:0000313" key="4">
    <source>
        <dbReference type="Proteomes" id="UP000536746"/>
    </source>
</evidence>
<dbReference type="Proteomes" id="UP000197596">
    <property type="component" value="Unassembled WGS sequence"/>
</dbReference>
<dbReference type="OrthoDB" id="8720321at2"/>
<proteinExistence type="predicted"/>
<dbReference type="Proteomes" id="UP000536746">
    <property type="component" value="Unassembled WGS sequence"/>
</dbReference>
<dbReference type="RefSeq" id="WP_079215308.1">
    <property type="nucleotide sequence ID" value="NZ_CP018845.1"/>
</dbReference>
<sequence length="63" mass="7385">MPDGHNCIEHLTVINDVEYTLQSRTIELDNGERHQEYRVLLNGNEIKSWTRGDILPYFNVNRG</sequence>
<dbReference type="EMBL" id="JABFMT010000001">
    <property type="protein sequence ID" value="NUU00263.1"/>
    <property type="molecule type" value="Genomic_DNA"/>
</dbReference>
<protein>
    <submittedName>
        <fullName evidence="2">Uncharacterized protein</fullName>
    </submittedName>
</protein>
<reference evidence="1 4" key="2">
    <citation type="journal article" date="2020" name="Front. Plant Sci.">
        <title>Isolation of Rhizosphere Bacteria That Improve Quality and Water Stress Tolerance in Greenhouse Ornamentals.</title>
        <authorList>
            <person name="Nordstedt N.P."/>
            <person name="Jones M.L."/>
        </authorList>
    </citation>
    <scope>NUCLEOTIDE SEQUENCE [LARGE SCALE GENOMIC DNA]</scope>
    <source>
        <strain evidence="1 4">C6C2</strain>
    </source>
</reference>
<keyword evidence="4" id="KW-1185">Reference proteome</keyword>
<organism evidence="2 3">
    <name type="scientific">Herbaspirillum robiniae</name>
    <dbReference type="NCBI Taxonomy" id="2014887"/>
    <lineage>
        <taxon>Bacteria</taxon>
        <taxon>Pseudomonadati</taxon>
        <taxon>Pseudomonadota</taxon>
        <taxon>Betaproteobacteria</taxon>
        <taxon>Burkholderiales</taxon>
        <taxon>Oxalobacteraceae</taxon>
        <taxon>Herbaspirillum</taxon>
    </lineage>
</organism>
<evidence type="ECO:0000313" key="3">
    <source>
        <dbReference type="Proteomes" id="UP000197596"/>
    </source>
</evidence>
<comment type="caution">
    <text evidence="2">The sequence shown here is derived from an EMBL/GenBank/DDBJ whole genome shotgun (WGS) entry which is preliminary data.</text>
</comment>